<dbReference type="SUPFAM" id="SSF48452">
    <property type="entry name" value="TPR-like"/>
    <property type="match status" value="1"/>
</dbReference>
<organism evidence="1 2">
    <name type="scientific">Pedobacter quisquiliarum</name>
    <dbReference type="NCBI Taxonomy" id="1834438"/>
    <lineage>
        <taxon>Bacteria</taxon>
        <taxon>Pseudomonadati</taxon>
        <taxon>Bacteroidota</taxon>
        <taxon>Sphingobacteriia</taxon>
        <taxon>Sphingobacteriales</taxon>
        <taxon>Sphingobacteriaceae</taxon>
        <taxon>Pedobacter</taxon>
    </lineage>
</organism>
<dbReference type="Pfam" id="PF12771">
    <property type="entry name" value="SusD-like_2"/>
    <property type="match status" value="1"/>
</dbReference>
<accession>A0A916U0W4</accession>
<dbReference type="EMBL" id="BMIL01000002">
    <property type="protein sequence ID" value="GGC56103.1"/>
    <property type="molecule type" value="Genomic_DNA"/>
</dbReference>
<dbReference type="InterPro" id="IPR041662">
    <property type="entry name" value="SusD-like_2"/>
</dbReference>
<keyword evidence="2" id="KW-1185">Reference proteome</keyword>
<dbReference type="Gene3D" id="1.25.40.390">
    <property type="match status" value="1"/>
</dbReference>
<proteinExistence type="predicted"/>
<name>A0A916U0W4_9SPHI</name>
<dbReference type="RefSeq" id="WP_188625460.1">
    <property type="nucleotide sequence ID" value="NZ_BMIL01000002.1"/>
</dbReference>
<evidence type="ECO:0000313" key="1">
    <source>
        <dbReference type="EMBL" id="GGC56103.1"/>
    </source>
</evidence>
<dbReference type="InterPro" id="IPR011990">
    <property type="entry name" value="TPR-like_helical_dom_sf"/>
</dbReference>
<protein>
    <recommendedName>
        <fullName evidence="3">Starch-binding associating with outer membrane</fullName>
    </recommendedName>
</protein>
<evidence type="ECO:0000313" key="2">
    <source>
        <dbReference type="Proteomes" id="UP000651668"/>
    </source>
</evidence>
<dbReference type="AlphaFoldDB" id="A0A916U0W4"/>
<comment type="caution">
    <text evidence="1">The sequence shown here is derived from an EMBL/GenBank/DDBJ whole genome shotgun (WGS) entry which is preliminary data.</text>
</comment>
<gene>
    <name evidence="1" type="ORF">GCM10011387_07080</name>
</gene>
<dbReference type="Proteomes" id="UP000651668">
    <property type="component" value="Unassembled WGS sequence"/>
</dbReference>
<evidence type="ECO:0008006" key="3">
    <source>
        <dbReference type="Google" id="ProtNLM"/>
    </source>
</evidence>
<sequence>MKKTYKTFCLIMLSGMLINTSCKKDFKEINTDPNRSAAALPEALLTPSLWDVVTRNNNRALRLTHELMQDHVAVSDGDEVHRYVIRAGESDYMWNNWYLQLTNFKDMYNRANELNNTTFMGIALICDVYVSSLITDTYGDVPYTDASKGREGVYQPRFDRQEEIYKDLFRKLEEANTLLATGNVMTTEQLAYDPLYGRTTGATSATTITNWRKFGNSMYLRLLMRASGRPEANAVAKIKEIVDTNPANYPIFSNNAESAVVRYTMTPPYTSSFYGGRPFDFSGSNGLTEFFVNNLNQWNDPRRTRWATIDGGTYIGIPSGFQRGQVPERRSTYLDALMNEPLLGNIMNYPELQFLLAEAAVKGYIAGSAQTYYETGVVNAITFWGVTPPEDQLQNEFIKWNPEESDDLKMEKIHLQKYYTLFFTDFQQWFEYRRTGHPNLPKGAGLENGGQMPSRLRYPVNVQSLNSANYSAAVAAFGTDDLNTKVWWNK</sequence>
<reference evidence="1" key="2">
    <citation type="submission" date="2020-09" db="EMBL/GenBank/DDBJ databases">
        <authorList>
            <person name="Sun Q."/>
            <person name="Zhou Y."/>
        </authorList>
    </citation>
    <scope>NUCLEOTIDE SEQUENCE</scope>
    <source>
        <strain evidence="1">CGMCC 1.15343</strain>
    </source>
</reference>
<reference evidence="1" key="1">
    <citation type="journal article" date="2014" name="Int. J. Syst. Evol. Microbiol.">
        <title>Complete genome sequence of Corynebacterium casei LMG S-19264T (=DSM 44701T), isolated from a smear-ripened cheese.</title>
        <authorList>
            <consortium name="US DOE Joint Genome Institute (JGI-PGF)"/>
            <person name="Walter F."/>
            <person name="Albersmeier A."/>
            <person name="Kalinowski J."/>
            <person name="Ruckert C."/>
        </authorList>
    </citation>
    <scope>NUCLEOTIDE SEQUENCE</scope>
    <source>
        <strain evidence="1">CGMCC 1.15343</strain>
    </source>
</reference>